<dbReference type="RefSeq" id="WP_394514487.1">
    <property type="nucleotide sequence ID" value="NZ_JBIGHX010000012.1"/>
</dbReference>
<organism evidence="1 2">
    <name type="scientific">Pelomonas lactea</name>
    <dbReference type="NCBI Taxonomy" id="3299030"/>
    <lineage>
        <taxon>Bacteria</taxon>
        <taxon>Pseudomonadati</taxon>
        <taxon>Pseudomonadota</taxon>
        <taxon>Betaproteobacteria</taxon>
        <taxon>Burkholderiales</taxon>
        <taxon>Sphaerotilaceae</taxon>
        <taxon>Roseateles</taxon>
    </lineage>
</organism>
<name>A0ABW7GS69_9BURK</name>
<evidence type="ECO:0000313" key="2">
    <source>
        <dbReference type="Proteomes" id="UP001606302"/>
    </source>
</evidence>
<accession>A0ABW7GS69</accession>
<gene>
    <name evidence="1" type="ORF">ACG04Q_24935</name>
</gene>
<evidence type="ECO:0000313" key="1">
    <source>
        <dbReference type="EMBL" id="MFG6464842.1"/>
    </source>
</evidence>
<reference evidence="1 2" key="1">
    <citation type="submission" date="2024-08" db="EMBL/GenBank/DDBJ databases">
        <authorList>
            <person name="Lu H."/>
        </authorList>
    </citation>
    <scope>NUCLEOTIDE SEQUENCE [LARGE SCALE GENOMIC DNA]</scope>
    <source>
        <strain evidence="1 2">DXS20W</strain>
    </source>
</reference>
<keyword evidence="2" id="KW-1185">Reference proteome</keyword>
<comment type="caution">
    <text evidence="1">The sequence shown here is derived from an EMBL/GenBank/DDBJ whole genome shotgun (WGS) entry which is preliminary data.</text>
</comment>
<dbReference type="Proteomes" id="UP001606302">
    <property type="component" value="Unassembled WGS sequence"/>
</dbReference>
<protein>
    <submittedName>
        <fullName evidence="1">Uncharacterized protein</fullName>
    </submittedName>
</protein>
<dbReference type="EMBL" id="JBIGHX010000012">
    <property type="protein sequence ID" value="MFG6464842.1"/>
    <property type="molecule type" value="Genomic_DNA"/>
</dbReference>
<proteinExistence type="predicted"/>
<sequence length="827" mass="85517">MGCCTGSAFTPAPDAALDPLKRVNYTFGMVLGVDDFRQEHAYLAARDERALRETIGYGVLTGLGVTAPKPAPGEGQQVRVAAGLALMPDGHLVGVPTDQCANLQTWLDAEKARDADTALNETAYVLLRFAEASDSPVPIPGEPCRDESELSADARIVDSFALDFAWAPPNASEDLALRAVVAWIRGIKVRPAAPAGQTLASFQADVDTGLRAAIEAAWGDNLAAPTVPQPAAATPALPTPSSVPALPAPPRQLVIPRAELAAYYAAAFEVWTRLLRSDFMAHHGPVPKAKPTAERALLLAAIDVKPGADGTRAVRMLGRPQLLHLRLLQEWLLRDGSQDAPREAHYLLGKGDPELDHAQDLLADFAARNHAMTRIDIVPDTTDGGSGNKAKLVPAVKWPGGGSGGGPDYYGPGMTQPIPVADGGTGQATGPQTGQLLVGRAAAGPAVPARFELGRLVGAPVPKPSGTTTNIVVDDSSAAPSIRLDTIQDIGPGASPAFASLTLTGDLSVDGDVLVKDSLTVDGTLTLGAPHNSLLATDDTGVVVPARGWDGDEKALAEKSSPPYAYLPGQPAPVRIEDGGTGLQQRPRQLQVLVGVETKAQAVRGEGGDYVLASLVAGKNVSLALTQQRPTETGPGGWRLTVDASGGGEATRVVAAGGAASPANLTAVTDGSLVTIDSVQPLHTAAAPTFAALALTRPPSSEAPDAMLGWRKKDGQLVLTAGAAPAADVTRWPMRYVLKPDELVYRAGDMVLAVLVAGVLDLPDPRKDELGDGHILVLSNVAAERLSVRGVTVGTDGTSLTVARGQSVTLVSAAGLPVPGWLVIGRS</sequence>